<dbReference type="RefSeq" id="WP_286287404.1">
    <property type="nucleotide sequence ID" value="NZ_JASXSZ010000001.1"/>
</dbReference>
<accession>A0ABT7MW97</accession>
<dbReference type="InterPro" id="IPR027839">
    <property type="entry name" value="DUF4432"/>
</dbReference>
<dbReference type="Proteomes" id="UP001235064">
    <property type="component" value="Unassembled WGS sequence"/>
</dbReference>
<reference evidence="1 2" key="1">
    <citation type="submission" date="2023-06" db="EMBL/GenBank/DDBJ databases">
        <title>Microbacterium sp. nov., isolated from a waste landfill.</title>
        <authorList>
            <person name="Wen W."/>
        </authorList>
    </citation>
    <scope>NUCLEOTIDE SEQUENCE [LARGE SCALE GENOMIC DNA]</scope>
    <source>
        <strain evidence="1 2">ASV49</strain>
    </source>
</reference>
<dbReference type="InterPro" id="IPR014718">
    <property type="entry name" value="GH-type_carb-bd"/>
</dbReference>
<keyword evidence="2" id="KW-1185">Reference proteome</keyword>
<gene>
    <name evidence="1" type="ORF">QSV35_05280</name>
</gene>
<evidence type="ECO:0000313" key="1">
    <source>
        <dbReference type="EMBL" id="MDL9978732.1"/>
    </source>
</evidence>
<protein>
    <submittedName>
        <fullName evidence="1">DUF4432 family protein</fullName>
    </submittedName>
</protein>
<dbReference type="Gene3D" id="2.70.98.10">
    <property type="match status" value="1"/>
</dbReference>
<evidence type="ECO:0000313" key="2">
    <source>
        <dbReference type="Proteomes" id="UP001235064"/>
    </source>
</evidence>
<dbReference type="EMBL" id="JASXSZ010000001">
    <property type="protein sequence ID" value="MDL9978732.1"/>
    <property type="molecule type" value="Genomic_DNA"/>
</dbReference>
<sequence>MSGAPSLAELREQGLLAHDTAVATVVERLGLPGSADHVRVLDAAVAGGLRFDVLPARGFDIGRTEFAGLPLGWVSPVADARPLDRPAGNAWIDRFTGGLVATCGLLHIGGEEGGNPLHGDIGHRPASNIRVEPARGRSLARLSADIDAASVFGPSVRLERTITSGLREDGAAFLRIADRAVNTGAVPVPVRILYHVNLGAPAVLPGTRVAVEAGRHVFRQPVAEVPEWSRMPDPTSVITEAVVLHDEPARSHDGWSSCTVSGGRLEVEVSWRADTLPYLHQWILPTRGRWALGIEPSSHPMFGADVAPADDALTPGDDRKFELAVAVRDAA</sequence>
<dbReference type="Pfam" id="PF14486">
    <property type="entry name" value="DUF4432"/>
    <property type="match status" value="1"/>
</dbReference>
<proteinExistence type="predicted"/>
<organism evidence="1 2">
    <name type="scientific">Microbacterium candidum</name>
    <dbReference type="NCBI Taxonomy" id="3041922"/>
    <lineage>
        <taxon>Bacteria</taxon>
        <taxon>Bacillati</taxon>
        <taxon>Actinomycetota</taxon>
        <taxon>Actinomycetes</taxon>
        <taxon>Micrococcales</taxon>
        <taxon>Microbacteriaceae</taxon>
        <taxon>Microbacterium</taxon>
    </lineage>
</organism>
<comment type="caution">
    <text evidence="1">The sequence shown here is derived from an EMBL/GenBank/DDBJ whole genome shotgun (WGS) entry which is preliminary data.</text>
</comment>
<name>A0ABT7MW97_9MICO</name>